<feature type="chain" id="PRO_5043608720" evidence="3">
    <location>
        <begin position="22"/>
        <end position="831"/>
    </location>
</feature>
<dbReference type="CDD" id="cd02245">
    <property type="entry name" value="cupin_7S_vicilin-like_C"/>
    <property type="match status" value="1"/>
</dbReference>
<dbReference type="EMBL" id="JAUJYN010000007">
    <property type="protein sequence ID" value="KAK1267529.1"/>
    <property type="molecule type" value="Genomic_DNA"/>
</dbReference>
<feature type="compositionally biased region" description="Basic and acidic residues" evidence="2">
    <location>
        <begin position="71"/>
        <end position="87"/>
    </location>
</feature>
<dbReference type="CDD" id="cd02244">
    <property type="entry name" value="cupin_7S_vicilin-like_N"/>
    <property type="match status" value="1"/>
</dbReference>
<feature type="compositionally biased region" description="Basic and acidic residues" evidence="2">
    <location>
        <begin position="678"/>
        <end position="695"/>
    </location>
</feature>
<dbReference type="PANTHER" id="PTHR31189">
    <property type="entry name" value="OS03G0336100 PROTEIN-RELATED"/>
    <property type="match status" value="1"/>
</dbReference>
<dbReference type="Proteomes" id="UP001179952">
    <property type="component" value="Unassembled WGS sequence"/>
</dbReference>
<feature type="compositionally biased region" description="Basic and acidic residues" evidence="2">
    <location>
        <begin position="174"/>
        <end position="198"/>
    </location>
</feature>
<reference evidence="5" key="1">
    <citation type="journal article" date="2023" name="Nat. Commun.">
        <title>Diploid and tetraploid genomes of Acorus and the evolution of monocots.</title>
        <authorList>
            <person name="Ma L."/>
            <person name="Liu K.W."/>
            <person name="Li Z."/>
            <person name="Hsiao Y.Y."/>
            <person name="Qi Y."/>
            <person name="Fu T."/>
            <person name="Tang G.D."/>
            <person name="Zhang D."/>
            <person name="Sun W.H."/>
            <person name="Liu D.K."/>
            <person name="Li Y."/>
            <person name="Chen G.Z."/>
            <person name="Liu X.D."/>
            <person name="Liao X.Y."/>
            <person name="Jiang Y.T."/>
            <person name="Yu X."/>
            <person name="Hao Y."/>
            <person name="Huang J."/>
            <person name="Zhao X.W."/>
            <person name="Ke S."/>
            <person name="Chen Y.Y."/>
            <person name="Wu W.L."/>
            <person name="Hsu J.L."/>
            <person name="Lin Y.F."/>
            <person name="Huang M.D."/>
            <person name="Li C.Y."/>
            <person name="Huang L."/>
            <person name="Wang Z.W."/>
            <person name="Zhao X."/>
            <person name="Zhong W.Y."/>
            <person name="Peng D.H."/>
            <person name="Ahmad S."/>
            <person name="Lan S."/>
            <person name="Zhang J.S."/>
            <person name="Tsai W.C."/>
            <person name="Van de Peer Y."/>
            <person name="Liu Z.J."/>
        </authorList>
    </citation>
    <scope>NUCLEOTIDE SEQUENCE</scope>
    <source>
        <strain evidence="5">SCP</strain>
    </source>
</reference>
<dbReference type="Pfam" id="PF00190">
    <property type="entry name" value="Cupin_1"/>
    <property type="match status" value="2"/>
</dbReference>
<feature type="region of interest" description="Disordered" evidence="2">
    <location>
        <begin position="363"/>
        <end position="393"/>
    </location>
</feature>
<accession>A0AAV9ATP1</accession>
<keyword evidence="3" id="KW-0732">Signal</keyword>
<organism evidence="5 6">
    <name type="scientific">Acorus gramineus</name>
    <name type="common">Dwarf sweet flag</name>
    <dbReference type="NCBI Taxonomy" id="55184"/>
    <lineage>
        <taxon>Eukaryota</taxon>
        <taxon>Viridiplantae</taxon>
        <taxon>Streptophyta</taxon>
        <taxon>Embryophyta</taxon>
        <taxon>Tracheophyta</taxon>
        <taxon>Spermatophyta</taxon>
        <taxon>Magnoliopsida</taxon>
        <taxon>Liliopsida</taxon>
        <taxon>Acoraceae</taxon>
        <taxon>Acorus</taxon>
    </lineage>
</organism>
<dbReference type="InterPro" id="IPR050253">
    <property type="entry name" value="Seed_Storage-Functional"/>
</dbReference>
<evidence type="ECO:0000256" key="3">
    <source>
        <dbReference type="SAM" id="SignalP"/>
    </source>
</evidence>
<sequence>MGTKAAKPLLILLVLALASLAFCYQGEDPQRQLQQCEQQCRQSERGQREQSRCLRECREQYEQQQQQEEEREQRPHGGERDKTWDPREEFQECQQQCQQQHRHDQRQKGECQRRCEERYREQRRGSRGGERVDDDNETRDPREEFQQCQQQCQQQHRHDQRQMGECQRRCEERYHEQQQRERQEKRGGERGRGERNSEETEDPREEFQQCQQQCQHQHRHDQRQMGECQRRCEERYREQQRREQHEERRGERGRGERDSEETEDPREEFQQCQQQCQQQHQHDQRRMGECQRRCKERYQKQQEQEERETRRREGRERDDDSEDTRDPREEYLQCQQQCQQQHGRDRRRLSECQRRCEERYRGEHQQGNRRGEEEQEEREEQEGREGEGERDNPFFYGRESFVHRIRTQHGSVRVLQRFSKRSELLRGIDNYRLAILKANPNTFIIPNHWDAEAVFFVVQGRGTITMLREENRESHNLRVGDIMHVPAGTTTYLINNDNNQKLYIAKILQPISTPGQFETFFGVGGENPESFYKSFSTEVLEAAFNTRRDKLDRLFGQQRKGAIIRASEEQIRSMSHSTGGRGWPFHGESSKGPYNLFDKRPSQSNEHGQLFEACSEDYQQLRDLNMDVSFINISSGSMLALNYNSQATKMAMVVGGNGHIEMVCPHVSGDGGRSQQSQREKEQEQQHEEQEQKQQEEEEEEEEEQEGRKAQRGQRSVHYQRVSARLSPGTAFVVPAGHPIAIVSSGNENLRIVSFGANANNNKRFFLAGRNSIWNQMEREAKELSFGMASREVEEIIGAQRGTGFVQGPKERQRREKGQKALESILDFVGL</sequence>
<comment type="caution">
    <text evidence="5">The sequence shown here is derived from an EMBL/GenBank/DDBJ whole genome shotgun (WGS) entry which is preliminary data.</text>
</comment>
<evidence type="ECO:0000313" key="6">
    <source>
        <dbReference type="Proteomes" id="UP001179952"/>
    </source>
</evidence>
<feature type="region of interest" description="Disordered" evidence="2">
    <location>
        <begin position="297"/>
        <end position="332"/>
    </location>
</feature>
<feature type="compositionally biased region" description="Basic and acidic residues" evidence="2">
    <location>
        <begin position="297"/>
        <end position="331"/>
    </location>
</feature>
<dbReference type="InterPro" id="IPR011051">
    <property type="entry name" value="RmlC_Cupin_sf"/>
</dbReference>
<dbReference type="InterPro" id="IPR014710">
    <property type="entry name" value="RmlC-like_jellyroll"/>
</dbReference>
<feature type="region of interest" description="Disordered" evidence="2">
    <location>
        <begin position="238"/>
        <end position="278"/>
    </location>
</feature>
<feature type="region of interest" description="Disordered" evidence="2">
    <location>
        <begin position="663"/>
        <end position="721"/>
    </location>
</feature>
<proteinExistence type="inferred from homology"/>
<keyword evidence="6" id="KW-1185">Reference proteome</keyword>
<protein>
    <submittedName>
        <fullName evidence="5">Vicilin-like antimicrobial peptides 2-1</fullName>
    </submittedName>
</protein>
<evidence type="ECO:0000256" key="2">
    <source>
        <dbReference type="SAM" id="MobiDB-lite"/>
    </source>
</evidence>
<dbReference type="SUPFAM" id="SSF51182">
    <property type="entry name" value="RmlC-like cupins"/>
    <property type="match status" value="2"/>
</dbReference>
<feature type="signal peptide" evidence="3">
    <location>
        <begin position="1"/>
        <end position="21"/>
    </location>
</feature>
<feature type="region of interest" description="Disordered" evidence="2">
    <location>
        <begin position="64"/>
        <end position="87"/>
    </location>
</feature>
<evidence type="ECO:0000256" key="1">
    <source>
        <dbReference type="ARBA" id="ARBA00023597"/>
    </source>
</evidence>
<name>A0AAV9ATP1_ACOGR</name>
<gene>
    <name evidence="5" type="ORF">QJS04_geneDACA019378</name>
</gene>
<feature type="domain" description="Cupin type-1" evidence="4">
    <location>
        <begin position="393"/>
        <end position="552"/>
    </location>
</feature>
<dbReference type="Gene3D" id="2.60.120.10">
    <property type="entry name" value="Jelly Rolls"/>
    <property type="match status" value="2"/>
</dbReference>
<dbReference type="SMART" id="SM00835">
    <property type="entry name" value="Cupin_1"/>
    <property type="match status" value="2"/>
</dbReference>
<evidence type="ECO:0000259" key="4">
    <source>
        <dbReference type="SMART" id="SM00835"/>
    </source>
</evidence>
<dbReference type="PANTHER" id="PTHR31189:SF13">
    <property type="entry name" value="CUPINCIN"/>
    <property type="match status" value="1"/>
</dbReference>
<feature type="compositionally biased region" description="Basic and acidic residues" evidence="2">
    <location>
        <begin position="238"/>
        <end position="257"/>
    </location>
</feature>
<feature type="compositionally biased region" description="Acidic residues" evidence="2">
    <location>
        <begin position="696"/>
        <end position="705"/>
    </location>
</feature>
<evidence type="ECO:0000313" key="5">
    <source>
        <dbReference type="EMBL" id="KAK1267529.1"/>
    </source>
</evidence>
<dbReference type="AlphaFoldDB" id="A0AAV9ATP1"/>
<feature type="region of interest" description="Disordered" evidence="2">
    <location>
        <begin position="174"/>
        <end position="226"/>
    </location>
</feature>
<reference evidence="5" key="2">
    <citation type="submission" date="2023-06" db="EMBL/GenBank/DDBJ databases">
        <authorList>
            <person name="Ma L."/>
            <person name="Liu K.-W."/>
            <person name="Li Z."/>
            <person name="Hsiao Y.-Y."/>
            <person name="Qi Y."/>
            <person name="Fu T."/>
            <person name="Tang G."/>
            <person name="Zhang D."/>
            <person name="Sun W.-H."/>
            <person name="Liu D.-K."/>
            <person name="Li Y."/>
            <person name="Chen G.-Z."/>
            <person name="Liu X.-D."/>
            <person name="Liao X.-Y."/>
            <person name="Jiang Y.-T."/>
            <person name="Yu X."/>
            <person name="Hao Y."/>
            <person name="Huang J."/>
            <person name="Zhao X.-W."/>
            <person name="Ke S."/>
            <person name="Chen Y.-Y."/>
            <person name="Wu W.-L."/>
            <person name="Hsu J.-L."/>
            <person name="Lin Y.-F."/>
            <person name="Huang M.-D."/>
            <person name="Li C.-Y."/>
            <person name="Huang L."/>
            <person name="Wang Z.-W."/>
            <person name="Zhao X."/>
            <person name="Zhong W.-Y."/>
            <person name="Peng D.-H."/>
            <person name="Ahmad S."/>
            <person name="Lan S."/>
            <person name="Zhang J.-S."/>
            <person name="Tsai W.-C."/>
            <person name="Van De Peer Y."/>
            <person name="Liu Z.-J."/>
        </authorList>
    </citation>
    <scope>NUCLEOTIDE SEQUENCE</scope>
    <source>
        <strain evidence="5">SCP</strain>
        <tissue evidence="5">Leaves</tissue>
    </source>
</reference>
<dbReference type="InterPro" id="IPR006792">
    <property type="entry name" value="Vicilin_N"/>
</dbReference>
<dbReference type="InterPro" id="IPR006045">
    <property type="entry name" value="Cupin_1"/>
</dbReference>
<feature type="compositionally biased region" description="Basic and acidic residues" evidence="2">
    <location>
        <begin position="363"/>
        <end position="372"/>
    </location>
</feature>
<dbReference type="Gene3D" id="2.60.120.1450">
    <property type="match status" value="1"/>
</dbReference>
<comment type="similarity">
    <text evidence="1">Belongs to the 7S seed storage protein family.</text>
</comment>
<dbReference type="Gene3D" id="6.10.250.1700">
    <property type="match status" value="5"/>
</dbReference>
<dbReference type="Pfam" id="PF04702">
    <property type="entry name" value="Vicilin_N"/>
    <property type="match status" value="1"/>
</dbReference>
<feature type="region of interest" description="Disordered" evidence="2">
    <location>
        <begin position="123"/>
        <end position="143"/>
    </location>
</feature>
<feature type="domain" description="Cupin type-1" evidence="4">
    <location>
        <begin position="594"/>
        <end position="794"/>
    </location>
</feature>
<feature type="compositionally biased region" description="Basic and acidic residues" evidence="2">
    <location>
        <begin position="381"/>
        <end position="392"/>
    </location>
</feature>